<dbReference type="InterPro" id="IPR000897">
    <property type="entry name" value="SRP54_GTPase_dom"/>
</dbReference>
<gene>
    <name evidence="9" type="primary">ffh</name>
    <name evidence="11" type="ORF">CRV10_02765</name>
</gene>
<dbReference type="GO" id="GO:0003924">
    <property type="term" value="F:GTPase activity"/>
    <property type="evidence" value="ECO:0007669"/>
    <property type="project" value="UniProtKB-UniRule"/>
</dbReference>
<dbReference type="SUPFAM" id="SSF47446">
    <property type="entry name" value="Signal peptide-binding domain"/>
    <property type="match status" value="1"/>
</dbReference>
<dbReference type="EC" id="3.6.5.4" evidence="9"/>
<evidence type="ECO:0000256" key="6">
    <source>
        <dbReference type="ARBA" id="ARBA00023135"/>
    </source>
</evidence>
<organism evidence="11 12">
    <name type="scientific">Candidatus Pantoea edessiphila</name>
    <dbReference type="NCBI Taxonomy" id="2044610"/>
    <lineage>
        <taxon>Bacteria</taxon>
        <taxon>Pseudomonadati</taxon>
        <taxon>Pseudomonadota</taxon>
        <taxon>Gammaproteobacteria</taxon>
        <taxon>Enterobacterales</taxon>
        <taxon>Erwiniaceae</taxon>
        <taxon>Pantoea</taxon>
    </lineage>
</organism>
<evidence type="ECO:0000256" key="7">
    <source>
        <dbReference type="ARBA" id="ARBA00023274"/>
    </source>
</evidence>
<protein>
    <recommendedName>
        <fullName evidence="9">Signal recognition particle protein</fullName>
        <ecNumber evidence="9">3.6.5.4</ecNumber>
    </recommendedName>
    <alternativeName>
        <fullName evidence="9">Fifty-four homolog</fullName>
    </alternativeName>
</protein>
<keyword evidence="3 9" id="KW-0378">Hydrolase</keyword>
<keyword evidence="5 9" id="KW-0342">GTP-binding</keyword>
<dbReference type="PROSITE" id="PS00300">
    <property type="entry name" value="SRP54"/>
    <property type="match status" value="1"/>
</dbReference>
<dbReference type="CDD" id="cd18539">
    <property type="entry name" value="SRP_G"/>
    <property type="match status" value="1"/>
</dbReference>
<dbReference type="RefSeq" id="WP_136130320.1">
    <property type="nucleotide sequence ID" value="NZ_PDKU01000004.1"/>
</dbReference>
<dbReference type="PANTHER" id="PTHR11564:SF5">
    <property type="entry name" value="SIGNAL RECOGNITION PARTICLE SUBUNIT SRP54"/>
    <property type="match status" value="1"/>
</dbReference>
<dbReference type="InterPro" id="IPR004125">
    <property type="entry name" value="Signal_recog_particle_SRP54_M"/>
</dbReference>
<comment type="catalytic activity">
    <reaction evidence="8 9">
        <text>GTP + H2O = GDP + phosphate + H(+)</text>
        <dbReference type="Rhea" id="RHEA:19669"/>
        <dbReference type="ChEBI" id="CHEBI:15377"/>
        <dbReference type="ChEBI" id="CHEBI:15378"/>
        <dbReference type="ChEBI" id="CHEBI:37565"/>
        <dbReference type="ChEBI" id="CHEBI:43474"/>
        <dbReference type="ChEBI" id="CHEBI:58189"/>
        <dbReference type="EC" id="3.6.5.4"/>
    </reaction>
</comment>
<comment type="function">
    <text evidence="9">Involved in targeting and insertion of nascent membrane proteins into the cytoplasmic membrane. Binds to the hydrophobic signal sequence of the ribosome-nascent chain (RNC) as it emerges from the ribosomes. The SRP-RNC complex is then targeted to the cytoplasmic membrane where it interacts with the SRP receptor FtsY. Interaction with FtsY leads to the transfer of the RNC complex to the Sec translocase for insertion into the membrane, the hydrolysis of GTP by both Ffh and FtsY, and the dissociation of the SRP-FtsY complex into the individual components.</text>
</comment>
<dbReference type="SUPFAM" id="SSF52540">
    <property type="entry name" value="P-loop containing nucleoside triphosphate hydrolases"/>
    <property type="match status" value="1"/>
</dbReference>
<evidence type="ECO:0000256" key="2">
    <source>
        <dbReference type="ARBA" id="ARBA00022741"/>
    </source>
</evidence>
<comment type="subunit">
    <text evidence="9">Part of the signal recognition particle protein translocation system, which is composed of SRP and FtsY. SRP is a ribonucleoprotein composed of Ffh and a 4.5S RNA molecule.</text>
</comment>
<dbReference type="EMBL" id="PDKU01000004">
    <property type="protein sequence ID" value="PPI86377.1"/>
    <property type="molecule type" value="Genomic_DNA"/>
</dbReference>
<reference evidence="11 12" key="1">
    <citation type="journal article" date="2018" name="Genome Biol. Evol.">
        <title>Cladogenesis and Genomic Streamlining in Extracellular Endosymbionts of Tropical Stink Bugs.</title>
        <authorList>
            <person name="Otero-Bravo A."/>
            <person name="Goffredi S."/>
            <person name="Sabree Z.L."/>
        </authorList>
    </citation>
    <scope>NUCLEOTIDE SEQUENCE [LARGE SCALE GENOMIC DNA]</scope>
    <source>
        <strain evidence="11 12">SoEL</strain>
    </source>
</reference>
<name>A0A2P5SVM2_9GAMM</name>
<dbReference type="Proteomes" id="UP000296144">
    <property type="component" value="Unassembled WGS sequence"/>
</dbReference>
<dbReference type="NCBIfam" id="TIGR00959">
    <property type="entry name" value="ffh"/>
    <property type="match status" value="1"/>
</dbReference>
<dbReference type="AlphaFoldDB" id="A0A2P5SVM2"/>
<dbReference type="Pfam" id="PF02978">
    <property type="entry name" value="SRP_SPB"/>
    <property type="match status" value="1"/>
</dbReference>
<dbReference type="Gene3D" id="1.10.260.30">
    <property type="entry name" value="Signal recognition particle, SRP54 subunit, M-domain"/>
    <property type="match status" value="1"/>
</dbReference>
<evidence type="ECO:0000259" key="10">
    <source>
        <dbReference type="PROSITE" id="PS00300"/>
    </source>
</evidence>
<comment type="caution">
    <text evidence="11">The sequence shown here is derived from an EMBL/GenBank/DDBJ whole genome shotgun (WGS) entry which is preliminary data.</text>
</comment>
<feature type="binding site" evidence="9">
    <location>
        <begin position="248"/>
        <end position="251"/>
    </location>
    <ligand>
        <name>GTP</name>
        <dbReference type="ChEBI" id="CHEBI:37565"/>
    </ligand>
</feature>
<proteinExistence type="inferred from homology"/>
<dbReference type="InterPro" id="IPR013822">
    <property type="entry name" value="Signal_recog_particl_SRP54_hlx"/>
</dbReference>
<dbReference type="InterPro" id="IPR036891">
    <property type="entry name" value="Signal_recog_part_SRP54_M_sf"/>
</dbReference>
<comment type="similarity">
    <text evidence="1 9">Belongs to the GTP-binding SRP family. SRP54 subfamily.</text>
</comment>
<dbReference type="Pfam" id="PF00448">
    <property type="entry name" value="SRP54"/>
    <property type="match status" value="1"/>
</dbReference>
<dbReference type="Gene3D" id="1.20.120.140">
    <property type="entry name" value="Signal recognition particle SRP54, nucleotide-binding domain"/>
    <property type="match status" value="1"/>
</dbReference>
<dbReference type="PANTHER" id="PTHR11564">
    <property type="entry name" value="SIGNAL RECOGNITION PARTICLE 54K PROTEIN SRP54"/>
    <property type="match status" value="1"/>
</dbReference>
<dbReference type="HAMAP" id="MF_00306">
    <property type="entry name" value="SRP54"/>
    <property type="match status" value="1"/>
</dbReference>
<dbReference type="OrthoDB" id="9804720at2"/>
<evidence type="ECO:0000313" key="12">
    <source>
        <dbReference type="Proteomes" id="UP000296144"/>
    </source>
</evidence>
<keyword evidence="9" id="KW-0963">Cytoplasm</keyword>
<keyword evidence="2 9" id="KW-0547">Nucleotide-binding</keyword>
<dbReference type="GO" id="GO:0008312">
    <property type="term" value="F:7S RNA binding"/>
    <property type="evidence" value="ECO:0007669"/>
    <property type="project" value="InterPro"/>
</dbReference>
<dbReference type="InterPro" id="IPR022941">
    <property type="entry name" value="SRP54"/>
</dbReference>
<accession>A0A2P5SVM2</accession>
<evidence type="ECO:0000313" key="11">
    <source>
        <dbReference type="EMBL" id="PPI86377.1"/>
    </source>
</evidence>
<dbReference type="InterPro" id="IPR042101">
    <property type="entry name" value="SRP54_N_sf"/>
</dbReference>
<evidence type="ECO:0000256" key="1">
    <source>
        <dbReference type="ARBA" id="ARBA00005450"/>
    </source>
</evidence>
<keyword evidence="6 9" id="KW-0733">Signal recognition particle</keyword>
<evidence type="ECO:0000256" key="3">
    <source>
        <dbReference type="ARBA" id="ARBA00022801"/>
    </source>
</evidence>
<keyword evidence="4 9" id="KW-0694">RNA-binding</keyword>
<dbReference type="InterPro" id="IPR004780">
    <property type="entry name" value="SRP"/>
</dbReference>
<dbReference type="InterPro" id="IPR027417">
    <property type="entry name" value="P-loop_NTPase"/>
</dbReference>
<keyword evidence="7 9" id="KW-0687">Ribonucleoprotein</keyword>
<dbReference type="GO" id="GO:0006614">
    <property type="term" value="P:SRP-dependent cotranslational protein targeting to membrane"/>
    <property type="evidence" value="ECO:0007669"/>
    <property type="project" value="InterPro"/>
</dbReference>
<comment type="subcellular location">
    <subcellularLocation>
        <location evidence="9">Cytoplasm</location>
    </subcellularLocation>
    <text evidence="9">The SRP-RNC complex is targeted to the cytoplasmic membrane.</text>
</comment>
<feature type="binding site" evidence="9">
    <location>
        <begin position="107"/>
        <end position="114"/>
    </location>
    <ligand>
        <name>GTP</name>
        <dbReference type="ChEBI" id="CHEBI:37565"/>
    </ligand>
</feature>
<dbReference type="FunFam" id="3.40.50.300:FF:000022">
    <property type="entry name" value="Signal recognition particle 54 kDa subunit"/>
    <property type="match status" value="1"/>
</dbReference>
<dbReference type="SMART" id="SM00962">
    <property type="entry name" value="SRP54"/>
    <property type="match status" value="1"/>
</dbReference>
<dbReference type="InterPro" id="IPR003593">
    <property type="entry name" value="AAA+_ATPase"/>
</dbReference>
<dbReference type="Gene3D" id="3.40.50.300">
    <property type="entry name" value="P-loop containing nucleotide triphosphate hydrolases"/>
    <property type="match status" value="1"/>
</dbReference>
<evidence type="ECO:0000256" key="4">
    <source>
        <dbReference type="ARBA" id="ARBA00022884"/>
    </source>
</evidence>
<keyword evidence="12" id="KW-1185">Reference proteome</keyword>
<sequence>MFNNLTNRLSTTLKNIRGIGRLTEENIKQTLHDISIALLEADVSLPVVRSFINCVKEKAVGQEVNKRMTPGQEFIKIVRNELIIAMGKENNTLNLAVPPPAVVLLIGLQGTGKTTSTGKLAKFLKEKHKKKVLIVSTDIYRPAAIKQLETLSNQIDVDFYPSSYNEKPICIAKNALKEATIKLYDVLLVDTAGRLHINDSMMEELKQIYNAINPIETLFVIDAMMGQDIVNAAKIFDKILSFTGVILTKADSDARGGAALSIRYTTGKPIKFIGTGEKLEALEQFYPDRIASRILGMGDVISLIEDIENKIDSEQAENLSEKIKKGENFNLIDFLQQLKQIRKIGNISDLVKKIPGLGNISNNIKPAIDDEMLIRMEAIISSMTVKERKNPNIIKGARKLRIANGSGNKVQDVNKLLKQFNDMQNIMKKIKKSKINNITKYIKNIIPYDFYKR</sequence>
<dbReference type="SMART" id="SM00382">
    <property type="entry name" value="AAA"/>
    <property type="match status" value="1"/>
</dbReference>
<dbReference type="GO" id="GO:0048500">
    <property type="term" value="C:signal recognition particle"/>
    <property type="evidence" value="ECO:0007669"/>
    <property type="project" value="UniProtKB-UniRule"/>
</dbReference>
<feature type="domain" description="SRP54-type proteins GTP-binding" evidence="10">
    <location>
        <begin position="269"/>
        <end position="282"/>
    </location>
</feature>
<dbReference type="Pfam" id="PF02881">
    <property type="entry name" value="SRP54_N"/>
    <property type="match status" value="1"/>
</dbReference>
<dbReference type="GO" id="GO:0005525">
    <property type="term" value="F:GTP binding"/>
    <property type="evidence" value="ECO:0007669"/>
    <property type="project" value="UniProtKB-UniRule"/>
</dbReference>
<comment type="domain">
    <text evidence="9">Composed of three domains: the N-terminal N domain, which is responsible for interactions with the ribosome, the central G domain, which binds GTP, and the C-terminal M domain, which binds the RNA and the signal sequence of the RNC.</text>
</comment>
<evidence type="ECO:0000256" key="8">
    <source>
        <dbReference type="ARBA" id="ARBA00048027"/>
    </source>
</evidence>
<dbReference type="SMART" id="SM00963">
    <property type="entry name" value="SRP54_N"/>
    <property type="match status" value="1"/>
</dbReference>
<evidence type="ECO:0000256" key="5">
    <source>
        <dbReference type="ARBA" id="ARBA00023134"/>
    </source>
</evidence>
<feature type="binding site" evidence="9">
    <location>
        <begin position="190"/>
        <end position="194"/>
    </location>
    <ligand>
        <name>GTP</name>
        <dbReference type="ChEBI" id="CHEBI:37565"/>
    </ligand>
</feature>
<evidence type="ECO:0000256" key="9">
    <source>
        <dbReference type="HAMAP-Rule" id="MF_00306"/>
    </source>
</evidence>